<feature type="region of interest" description="Disordered" evidence="1">
    <location>
        <begin position="1"/>
        <end position="21"/>
    </location>
</feature>
<proteinExistence type="predicted"/>
<dbReference type="AntiFam" id="ANF00014">
    <property type="entry name" value="tRNA translation"/>
</dbReference>
<dbReference type="EMBL" id="CABWLC010000020">
    <property type="protein sequence ID" value="VXA88536.1"/>
    <property type="molecule type" value="Genomic_DNA"/>
</dbReference>
<organism evidence="2 3">
    <name type="scientific">Aeromonas veronii</name>
    <dbReference type="NCBI Taxonomy" id="654"/>
    <lineage>
        <taxon>Bacteria</taxon>
        <taxon>Pseudomonadati</taxon>
        <taxon>Pseudomonadota</taxon>
        <taxon>Gammaproteobacteria</taxon>
        <taxon>Aeromonadales</taxon>
        <taxon>Aeromonadaceae</taxon>
        <taxon>Aeromonas</taxon>
    </lineage>
</organism>
<feature type="compositionally biased region" description="Polar residues" evidence="1">
    <location>
        <begin position="12"/>
        <end position="21"/>
    </location>
</feature>
<reference evidence="2 3" key="1">
    <citation type="submission" date="2019-10" db="EMBL/GenBank/DDBJ databases">
        <authorList>
            <person name="Karimi E."/>
        </authorList>
    </citation>
    <scope>NUCLEOTIDE SEQUENCE [LARGE SCALE GENOMIC DNA]</scope>
    <source>
        <strain evidence="2">Aeromonas sp. 8C</strain>
    </source>
</reference>
<evidence type="ECO:0000313" key="3">
    <source>
        <dbReference type="Proteomes" id="UP000439123"/>
    </source>
</evidence>
<evidence type="ECO:0000256" key="1">
    <source>
        <dbReference type="SAM" id="MobiDB-lite"/>
    </source>
</evidence>
<evidence type="ECO:0000313" key="2">
    <source>
        <dbReference type="EMBL" id="VXA88536.1"/>
    </source>
</evidence>
<gene>
    <name evidence="2" type="ORF">AERO8C_70177</name>
</gene>
<accession>A0A653LAE6</accession>
<name>A0A653LAE6_AERVE</name>
<dbReference type="AlphaFoldDB" id="A0A653LAE6"/>
<sequence length="86" mass="9346">MMVRPTGFEPVTSASGGQRSIQLSYGRHAVERGALLMMVAGLSTLFCHRNTVRCFFKHIAHFSSTIPQLTAEKGQIAVANRLAALT</sequence>
<protein>
    <submittedName>
        <fullName evidence="2">Uncharacterized protein</fullName>
    </submittedName>
</protein>
<dbReference type="Proteomes" id="UP000439123">
    <property type="component" value="Unassembled WGS sequence"/>
</dbReference>